<comment type="caution">
    <text evidence="2">The sequence shown here is derived from an EMBL/GenBank/DDBJ whole genome shotgun (WGS) entry which is preliminary data.</text>
</comment>
<evidence type="ECO:0000313" key="3">
    <source>
        <dbReference type="Proteomes" id="UP000676325"/>
    </source>
</evidence>
<accession>A0A941EDH4</accession>
<keyword evidence="3" id="KW-1185">Reference proteome</keyword>
<evidence type="ECO:0000313" key="2">
    <source>
        <dbReference type="EMBL" id="MBR7827034.1"/>
    </source>
</evidence>
<feature type="region of interest" description="Disordered" evidence="1">
    <location>
        <begin position="301"/>
        <end position="338"/>
    </location>
</feature>
<reference evidence="2" key="1">
    <citation type="submission" date="2021-04" db="EMBL/GenBank/DDBJ databases">
        <title>Genome based classification of Actinospica acidithermotolerans sp. nov., an actinobacterium isolated from an Indonesian hot spring.</title>
        <authorList>
            <person name="Kusuma A.B."/>
            <person name="Putra K.E."/>
            <person name="Nafisah S."/>
            <person name="Loh J."/>
            <person name="Nouioui I."/>
            <person name="Goodfellow M."/>
        </authorList>
    </citation>
    <scope>NUCLEOTIDE SEQUENCE</scope>
    <source>
        <strain evidence="2">MGRD01-02</strain>
    </source>
</reference>
<evidence type="ECO:0000256" key="1">
    <source>
        <dbReference type="SAM" id="MobiDB-lite"/>
    </source>
</evidence>
<dbReference type="AlphaFoldDB" id="A0A941EDH4"/>
<organism evidence="2 3">
    <name type="scientific">Actinospica acidithermotolerans</name>
    <dbReference type="NCBI Taxonomy" id="2828514"/>
    <lineage>
        <taxon>Bacteria</taxon>
        <taxon>Bacillati</taxon>
        <taxon>Actinomycetota</taxon>
        <taxon>Actinomycetes</taxon>
        <taxon>Catenulisporales</taxon>
        <taxon>Actinospicaceae</taxon>
        <taxon>Actinospica</taxon>
    </lineage>
</organism>
<dbReference type="Proteomes" id="UP000676325">
    <property type="component" value="Unassembled WGS sequence"/>
</dbReference>
<gene>
    <name evidence="2" type="ORF">KDK95_12020</name>
</gene>
<sequence>MTSSVGSAVDQVRELADAVLYEGYLLYPYRASATKNQQRFQFGVLMPPGYADASERKTLHAECVLECAQDSELHVLVRFLQMHRRQSWYEGVEQEQRFTFMASELLDGEATVGFSAAGDGVQRAELDGLLRADLTRLPGPYGALKLRLDVANTTPTEVIEQSGRQEALWHALVAAHVIVEVPGGRFLSPTDPPRWAAGYVAECVNEGGWPVLAGPESRSDLLLVSPIILYDHAEVAAESPAQLYDSTEIDEILLLRTLALTDEEKAEARATDPRAAAVIDRADGLSPEIMDRLHGAIRSVREASDHARPAPSAEPPTHLVTTDPWWDPETDASVSPETDEVVIGGVPVARGSTVVMRPGSRRADAQDLFLSGRPALVEAVLHDVDGNVHLAVTPQDDPDADLHGMHGRFLYFAPDEVEPVLEASAEGSPI</sequence>
<dbReference type="RefSeq" id="WP_212518181.1">
    <property type="nucleotide sequence ID" value="NZ_JAGSOH010000027.1"/>
</dbReference>
<protein>
    <submittedName>
        <fullName evidence="2">Uncharacterized protein</fullName>
    </submittedName>
</protein>
<proteinExistence type="predicted"/>
<dbReference type="EMBL" id="JAGSOH010000027">
    <property type="protein sequence ID" value="MBR7827034.1"/>
    <property type="molecule type" value="Genomic_DNA"/>
</dbReference>
<name>A0A941EDH4_9ACTN</name>